<proteinExistence type="predicted"/>
<accession>A0AAE1EF47</accession>
<comment type="caution">
    <text evidence="2">The sequence shown here is derived from an EMBL/GenBank/DDBJ whole genome shotgun (WGS) entry which is preliminary data.</text>
</comment>
<dbReference type="Proteomes" id="UP001286313">
    <property type="component" value="Unassembled WGS sequence"/>
</dbReference>
<keyword evidence="3" id="KW-1185">Reference proteome</keyword>
<feature type="region of interest" description="Disordered" evidence="1">
    <location>
        <begin position="169"/>
        <end position="197"/>
    </location>
</feature>
<dbReference type="AlphaFoldDB" id="A0AAE1EF47"/>
<evidence type="ECO:0000313" key="2">
    <source>
        <dbReference type="EMBL" id="KAK3849824.1"/>
    </source>
</evidence>
<sequence>MRELEQTIECPWEVTTSLSHLTSPHRRHICTSPSVYLYLTSPHPRYTCTSPHLTLGIPVPHLTLGIPVPHLTHGIPVPHLTHGIPVPHFTHGIPVPHLTLGIPVPHLTLGIPVPHLTLGLPLPHFTLGCLYITSNLVYTIVVELSVPLFILHNVHPEVKVSRQGWPLTTPTPGNNDGVGDFSPFLPATPLTGETKRG</sequence>
<protein>
    <submittedName>
        <fullName evidence="2">Uncharacterized protein</fullName>
    </submittedName>
</protein>
<organism evidence="2 3">
    <name type="scientific">Petrolisthes cinctipes</name>
    <name type="common">Flat porcelain crab</name>
    <dbReference type="NCBI Taxonomy" id="88211"/>
    <lineage>
        <taxon>Eukaryota</taxon>
        <taxon>Metazoa</taxon>
        <taxon>Ecdysozoa</taxon>
        <taxon>Arthropoda</taxon>
        <taxon>Crustacea</taxon>
        <taxon>Multicrustacea</taxon>
        <taxon>Malacostraca</taxon>
        <taxon>Eumalacostraca</taxon>
        <taxon>Eucarida</taxon>
        <taxon>Decapoda</taxon>
        <taxon>Pleocyemata</taxon>
        <taxon>Anomura</taxon>
        <taxon>Galatheoidea</taxon>
        <taxon>Porcellanidae</taxon>
        <taxon>Petrolisthes</taxon>
    </lineage>
</organism>
<gene>
    <name evidence="2" type="ORF">Pcinc_043432</name>
</gene>
<evidence type="ECO:0000256" key="1">
    <source>
        <dbReference type="SAM" id="MobiDB-lite"/>
    </source>
</evidence>
<evidence type="ECO:0000313" key="3">
    <source>
        <dbReference type="Proteomes" id="UP001286313"/>
    </source>
</evidence>
<dbReference type="EMBL" id="JAWQEG010008686">
    <property type="protein sequence ID" value="KAK3849824.1"/>
    <property type="molecule type" value="Genomic_DNA"/>
</dbReference>
<reference evidence="2" key="1">
    <citation type="submission" date="2023-10" db="EMBL/GenBank/DDBJ databases">
        <title>Genome assemblies of two species of porcelain crab, Petrolisthes cinctipes and Petrolisthes manimaculis (Anomura: Porcellanidae).</title>
        <authorList>
            <person name="Angst P."/>
        </authorList>
    </citation>
    <scope>NUCLEOTIDE SEQUENCE</scope>
    <source>
        <strain evidence="2">PB745_01</strain>
        <tissue evidence="2">Gill</tissue>
    </source>
</reference>
<name>A0AAE1EF47_PETCI</name>